<proteinExistence type="predicted"/>
<feature type="region of interest" description="Disordered" evidence="1">
    <location>
        <begin position="33"/>
        <end position="81"/>
    </location>
</feature>
<sequence>MRFERARLGRRTAPVLAAAGLDAAPGTACLNLHTPGFHGPLTPSARDRSPARPGSSSRTVSAVAVTTPTPTGTGKRAEPVG</sequence>
<reference evidence="2 3" key="1">
    <citation type="submission" date="2016-06" db="EMBL/GenBank/DDBJ databases">
        <title>Complete genome sequence of Streptomyces griseochromogenes ATCC 14511, the Blasticidin S producer.</title>
        <authorList>
            <person name="Wu L."/>
        </authorList>
    </citation>
    <scope>NUCLEOTIDE SEQUENCE [LARGE SCALE GENOMIC DNA]</scope>
    <source>
        <strain evidence="2 3">ATCC 14511</strain>
    </source>
</reference>
<dbReference type="EMBL" id="CP016279">
    <property type="protein sequence ID" value="ANP54418.1"/>
    <property type="molecule type" value="Genomic_DNA"/>
</dbReference>
<evidence type="ECO:0000313" key="2">
    <source>
        <dbReference type="EMBL" id="ANP54418.1"/>
    </source>
</evidence>
<organism evidence="2 3">
    <name type="scientific">Streptomyces griseochromogenes</name>
    <dbReference type="NCBI Taxonomy" id="68214"/>
    <lineage>
        <taxon>Bacteria</taxon>
        <taxon>Bacillati</taxon>
        <taxon>Actinomycetota</taxon>
        <taxon>Actinomycetes</taxon>
        <taxon>Kitasatosporales</taxon>
        <taxon>Streptomycetaceae</taxon>
        <taxon>Streptomyces</taxon>
    </lineage>
</organism>
<evidence type="ECO:0000313" key="3">
    <source>
        <dbReference type="Proteomes" id="UP000092659"/>
    </source>
</evidence>
<dbReference type="Proteomes" id="UP000092659">
    <property type="component" value="Chromosome"/>
</dbReference>
<dbReference type="KEGG" id="sgs:AVL59_36865"/>
<gene>
    <name evidence="2" type="ORF">AVL59_36865</name>
</gene>
<protein>
    <submittedName>
        <fullName evidence="2">Uncharacterized protein</fullName>
    </submittedName>
</protein>
<name>A0A1B1B6F9_9ACTN</name>
<accession>A0A1B1B6F9</accession>
<evidence type="ECO:0000256" key="1">
    <source>
        <dbReference type="SAM" id="MobiDB-lite"/>
    </source>
</evidence>
<dbReference type="AlphaFoldDB" id="A0A1B1B6F9"/>
<feature type="compositionally biased region" description="Low complexity" evidence="1">
    <location>
        <begin position="54"/>
        <end position="74"/>
    </location>
</feature>